<reference evidence="2" key="1">
    <citation type="submission" date="2017-06" db="EMBL/GenBank/DDBJ databases">
        <title>Aedes aegypti genome working group (AGWG) sequencing and assembly.</title>
        <authorList>
            <consortium name="Aedes aegypti Genome Working Group (AGWG)"/>
            <person name="Matthews B.J."/>
        </authorList>
    </citation>
    <scope>NUCLEOTIDE SEQUENCE [LARGE SCALE GENOMIC DNA]</scope>
    <source>
        <strain evidence="2">LVP_AGWG</strain>
    </source>
</reference>
<reference evidence="1" key="2">
    <citation type="submission" date="2022-10" db="UniProtKB">
        <authorList>
            <consortium name="EnsemblMetazoa"/>
        </authorList>
    </citation>
    <scope>IDENTIFICATION</scope>
    <source>
        <strain evidence="1">LVP_AGWG</strain>
    </source>
</reference>
<keyword evidence="2" id="KW-1185">Reference proteome</keyword>
<proteinExistence type="predicted"/>
<dbReference type="OrthoDB" id="6706763at2759"/>
<dbReference type="Proteomes" id="UP000008820">
    <property type="component" value="Unassembled WGS sequence"/>
</dbReference>
<name>A0A903VQX6_AEDAE</name>
<accession>A0A903VQX6</accession>
<gene>
    <name evidence="1" type="primary">110680638</name>
</gene>
<dbReference type="EnsemblMetazoa" id="AAEL026913-RA">
    <property type="protein sequence ID" value="AAEL026913-PA"/>
    <property type="gene ID" value="AAEL026913"/>
</dbReference>
<protein>
    <submittedName>
        <fullName evidence="1">Uncharacterized protein</fullName>
    </submittedName>
</protein>
<dbReference type="AlphaFoldDB" id="A0A903VQX6"/>
<organism evidence="1 2">
    <name type="scientific">Aedes aegypti</name>
    <name type="common">Yellowfever mosquito</name>
    <name type="synonym">Culex aegypti</name>
    <dbReference type="NCBI Taxonomy" id="7159"/>
    <lineage>
        <taxon>Eukaryota</taxon>
        <taxon>Metazoa</taxon>
        <taxon>Ecdysozoa</taxon>
        <taxon>Arthropoda</taxon>
        <taxon>Hexapoda</taxon>
        <taxon>Insecta</taxon>
        <taxon>Pterygota</taxon>
        <taxon>Neoptera</taxon>
        <taxon>Endopterygota</taxon>
        <taxon>Diptera</taxon>
        <taxon>Nematocera</taxon>
        <taxon>Culicoidea</taxon>
        <taxon>Culicidae</taxon>
        <taxon>Culicinae</taxon>
        <taxon>Aedini</taxon>
        <taxon>Aedes</taxon>
        <taxon>Stegomyia</taxon>
    </lineage>
</organism>
<evidence type="ECO:0000313" key="2">
    <source>
        <dbReference type="Proteomes" id="UP000008820"/>
    </source>
</evidence>
<sequence>MLTFSTTPNELQEVGEDSKLARSFERIRSIVRKKRNASKEKNENDTNTRLEKLVNEIVIKQREEKKKYTAALVASKDQTIVCRRRNSDHSGWADLQPKLSGGLSCFMS</sequence>
<evidence type="ECO:0000313" key="1">
    <source>
        <dbReference type="EnsemblMetazoa" id="AAEL026913-PA"/>
    </source>
</evidence>